<dbReference type="Pfam" id="PF13561">
    <property type="entry name" value="adh_short_C2"/>
    <property type="match status" value="1"/>
</dbReference>
<dbReference type="SMART" id="SM00822">
    <property type="entry name" value="PKS_KR"/>
    <property type="match status" value="1"/>
</dbReference>
<comment type="similarity">
    <text evidence="1">Belongs to the short-chain dehydrogenases/reductases (SDR) family.</text>
</comment>
<dbReference type="OrthoDB" id="9802564at2"/>
<evidence type="ECO:0000256" key="1">
    <source>
        <dbReference type="ARBA" id="ARBA00006484"/>
    </source>
</evidence>
<feature type="domain" description="Ketoreductase" evidence="3">
    <location>
        <begin position="20"/>
        <end position="211"/>
    </location>
</feature>
<dbReference type="NCBIfam" id="NF009466">
    <property type="entry name" value="PRK12826.1-2"/>
    <property type="match status" value="1"/>
</dbReference>
<dbReference type="PANTHER" id="PTHR42879:SF2">
    <property type="entry name" value="3-OXOACYL-[ACYL-CARRIER-PROTEIN] REDUCTASE FABG"/>
    <property type="match status" value="1"/>
</dbReference>
<dbReference type="Gene3D" id="3.40.50.720">
    <property type="entry name" value="NAD(P)-binding Rossmann-like Domain"/>
    <property type="match status" value="1"/>
</dbReference>
<dbReference type="PRINTS" id="PR00080">
    <property type="entry name" value="SDRFAMILY"/>
</dbReference>
<dbReference type="GO" id="GO:0016491">
    <property type="term" value="F:oxidoreductase activity"/>
    <property type="evidence" value="ECO:0007669"/>
    <property type="project" value="UniProtKB-KW"/>
</dbReference>
<dbReference type="RefSeq" id="WP_086064365.1">
    <property type="nucleotide sequence ID" value="NZ_CP021108.1"/>
</dbReference>
<keyword evidence="2" id="KW-0560">Oxidoreductase</keyword>
<dbReference type="EMBL" id="CP021108">
    <property type="protein sequence ID" value="ARP81162.1"/>
    <property type="molecule type" value="Genomic_DNA"/>
</dbReference>
<protein>
    <submittedName>
        <fullName evidence="4">3-oxoacyl-ACP reductase</fullName>
    </submittedName>
</protein>
<dbReference type="PANTHER" id="PTHR42879">
    <property type="entry name" value="3-OXOACYL-(ACYL-CARRIER-PROTEIN) REDUCTASE"/>
    <property type="match status" value="1"/>
</dbReference>
<name>A0A1W6YJC0_9BORD</name>
<dbReference type="AlphaFoldDB" id="A0A1W6YJC0"/>
<dbReference type="NCBIfam" id="NF004200">
    <property type="entry name" value="PRK05653.1-5"/>
    <property type="match status" value="1"/>
</dbReference>
<evidence type="ECO:0000313" key="5">
    <source>
        <dbReference type="Proteomes" id="UP000194151"/>
    </source>
</evidence>
<gene>
    <name evidence="4" type="ORF">CAL12_10130</name>
</gene>
<sequence length="259" mass="27096">MTDPAPVNVPEPNAVDGKALTVLVTGSSRGIGRAIALTLARAGYTPIIHCRARRDEADAVRDAARELGQPARVLQFDVRDRAAAADALNADMDAHGAYYGVVLNAGLTRDGAFPALSGDDWDDVLRTNLDGFYNVMHPVVMPMIRRRAPGRIVCLTSVSGIIGNRGQVNYSASKAGLIGAAKALAVELAKRRITVNCVAPGLIDTDMIDDGVPVDEILKAVPAARVGTPDEVAAAVAFFLSPAAAYITRQVLGVNGGLC</sequence>
<evidence type="ECO:0000256" key="2">
    <source>
        <dbReference type="ARBA" id="ARBA00023002"/>
    </source>
</evidence>
<dbReference type="STRING" id="1416806.CAL12_10130"/>
<dbReference type="PRINTS" id="PR00081">
    <property type="entry name" value="GDHRDH"/>
</dbReference>
<proteinExistence type="inferred from homology"/>
<accession>A0A1W6YJC0</accession>
<dbReference type="InterPro" id="IPR011285">
    <property type="entry name" value="FabG-rel"/>
</dbReference>
<dbReference type="InterPro" id="IPR002347">
    <property type="entry name" value="SDR_fam"/>
</dbReference>
<dbReference type="KEGG" id="bgv:CAL12_10130"/>
<dbReference type="SUPFAM" id="SSF51735">
    <property type="entry name" value="NAD(P)-binding Rossmann-fold domains"/>
    <property type="match status" value="1"/>
</dbReference>
<dbReference type="FunFam" id="3.40.50.720:FF:000173">
    <property type="entry name" value="3-oxoacyl-[acyl-carrier protein] reductase"/>
    <property type="match status" value="1"/>
</dbReference>
<evidence type="ECO:0000259" key="3">
    <source>
        <dbReference type="SMART" id="SM00822"/>
    </source>
</evidence>
<evidence type="ECO:0000313" key="4">
    <source>
        <dbReference type="EMBL" id="ARP81162.1"/>
    </source>
</evidence>
<dbReference type="InterPro" id="IPR050259">
    <property type="entry name" value="SDR"/>
</dbReference>
<dbReference type="Proteomes" id="UP000194151">
    <property type="component" value="Chromosome"/>
</dbReference>
<organism evidence="4 5">
    <name type="scientific">Bordetella genomosp. 8</name>
    <dbReference type="NCBI Taxonomy" id="1416806"/>
    <lineage>
        <taxon>Bacteria</taxon>
        <taxon>Pseudomonadati</taxon>
        <taxon>Pseudomonadota</taxon>
        <taxon>Betaproteobacteria</taxon>
        <taxon>Burkholderiales</taxon>
        <taxon>Alcaligenaceae</taxon>
        <taxon>Bordetella</taxon>
    </lineage>
</organism>
<dbReference type="InterPro" id="IPR057326">
    <property type="entry name" value="KR_dom"/>
</dbReference>
<keyword evidence="5" id="KW-1185">Reference proteome</keyword>
<dbReference type="InterPro" id="IPR036291">
    <property type="entry name" value="NAD(P)-bd_dom_sf"/>
</dbReference>
<dbReference type="NCBIfam" id="TIGR01831">
    <property type="entry name" value="fabG_rel"/>
    <property type="match status" value="1"/>
</dbReference>
<reference evidence="4 5" key="1">
    <citation type="submission" date="2017-05" db="EMBL/GenBank/DDBJ databases">
        <title>Complete and WGS of Bordetella genogroups.</title>
        <authorList>
            <person name="Spilker T."/>
            <person name="LiPuma J."/>
        </authorList>
    </citation>
    <scope>NUCLEOTIDE SEQUENCE [LARGE SCALE GENOMIC DNA]</scope>
    <source>
        <strain evidence="4 5">AU19157</strain>
    </source>
</reference>